<dbReference type="Pfam" id="PF00534">
    <property type="entry name" value="Glycos_transf_1"/>
    <property type="match status" value="1"/>
</dbReference>
<evidence type="ECO:0000313" key="5">
    <source>
        <dbReference type="Proteomes" id="UP001500552"/>
    </source>
</evidence>
<dbReference type="Gene3D" id="3.40.50.2000">
    <property type="entry name" value="Glycogen Phosphorylase B"/>
    <property type="match status" value="2"/>
</dbReference>
<dbReference type="InterPro" id="IPR028098">
    <property type="entry name" value="Glyco_trans_4-like_N"/>
</dbReference>
<reference evidence="5" key="1">
    <citation type="journal article" date="2019" name="Int. J. Syst. Evol. Microbiol.">
        <title>The Global Catalogue of Microorganisms (GCM) 10K type strain sequencing project: providing services to taxonomists for standard genome sequencing and annotation.</title>
        <authorList>
            <consortium name="The Broad Institute Genomics Platform"/>
            <consortium name="The Broad Institute Genome Sequencing Center for Infectious Disease"/>
            <person name="Wu L."/>
            <person name="Ma J."/>
        </authorList>
    </citation>
    <scope>NUCLEOTIDE SEQUENCE [LARGE SCALE GENOMIC DNA]</scope>
    <source>
        <strain evidence="5">JCM 17926</strain>
    </source>
</reference>
<organism evidence="4 5">
    <name type="scientific">Pontibacter saemangeumensis</name>
    <dbReference type="NCBI Taxonomy" id="1084525"/>
    <lineage>
        <taxon>Bacteria</taxon>
        <taxon>Pseudomonadati</taxon>
        <taxon>Bacteroidota</taxon>
        <taxon>Cytophagia</taxon>
        <taxon>Cytophagales</taxon>
        <taxon>Hymenobacteraceae</taxon>
        <taxon>Pontibacter</taxon>
    </lineage>
</organism>
<keyword evidence="1" id="KW-0808">Transferase</keyword>
<feature type="domain" description="Glycosyl transferase family 1" evidence="2">
    <location>
        <begin position="134"/>
        <end position="287"/>
    </location>
</feature>
<dbReference type="PANTHER" id="PTHR46401:SF2">
    <property type="entry name" value="GLYCOSYLTRANSFERASE WBBK-RELATED"/>
    <property type="match status" value="1"/>
</dbReference>
<dbReference type="EMBL" id="BAABHC010000004">
    <property type="protein sequence ID" value="GAA4426868.1"/>
    <property type="molecule type" value="Genomic_DNA"/>
</dbReference>
<evidence type="ECO:0000313" key="4">
    <source>
        <dbReference type="EMBL" id="GAA4426868.1"/>
    </source>
</evidence>
<accession>A0ABP8LDF6</accession>
<gene>
    <name evidence="4" type="ORF">GCM10023188_09370</name>
</gene>
<evidence type="ECO:0000259" key="3">
    <source>
        <dbReference type="Pfam" id="PF13439"/>
    </source>
</evidence>
<keyword evidence="5" id="KW-1185">Reference proteome</keyword>
<dbReference type="InterPro" id="IPR001296">
    <property type="entry name" value="Glyco_trans_1"/>
</dbReference>
<proteinExistence type="predicted"/>
<dbReference type="Pfam" id="PF13439">
    <property type="entry name" value="Glyco_transf_4"/>
    <property type="match status" value="1"/>
</dbReference>
<evidence type="ECO:0000259" key="2">
    <source>
        <dbReference type="Pfam" id="PF00534"/>
    </source>
</evidence>
<sequence length="315" mass="35450">MLFSTILSHLKRYEAEKVFLPYKSASNPFAVLKNCTYAFTRQGMVNHITGEIYYIALALSGKKTILTIHDIDSLQSANRIKNHLLHLLWLKLPVKRVKYVTVISNYSKLKLLSATGIPAEKVHVIPNCVQLSDQDFKPKKDINRQKPVLLQIGTKPNKNLENVVEAIKGLSCQLLIIGKLSVTQVQLLNAAQIDYENCFSLEYIEVLQLYYRADIITFVSFYEGFGMPIIEANALGRPVITSNITAMPEVAGDGAILVDPYSSSQIREAITTLVENDSFRDDLIAKGLANVQRFKPQTVAAMYEDLYHKVIEENK</sequence>
<dbReference type="Proteomes" id="UP001500552">
    <property type="component" value="Unassembled WGS sequence"/>
</dbReference>
<dbReference type="PANTHER" id="PTHR46401">
    <property type="entry name" value="GLYCOSYLTRANSFERASE WBBK-RELATED"/>
    <property type="match status" value="1"/>
</dbReference>
<evidence type="ECO:0000256" key="1">
    <source>
        <dbReference type="ARBA" id="ARBA00022679"/>
    </source>
</evidence>
<feature type="domain" description="Glycosyltransferase subfamily 4-like N-terminal" evidence="3">
    <location>
        <begin position="54"/>
        <end position="132"/>
    </location>
</feature>
<name>A0ABP8LDF6_9BACT</name>
<protein>
    <submittedName>
        <fullName evidence="4">Uncharacterized protein</fullName>
    </submittedName>
</protein>
<dbReference type="SUPFAM" id="SSF53756">
    <property type="entry name" value="UDP-Glycosyltransferase/glycogen phosphorylase"/>
    <property type="match status" value="1"/>
</dbReference>
<dbReference type="CDD" id="cd03809">
    <property type="entry name" value="GT4_MtfB-like"/>
    <property type="match status" value="1"/>
</dbReference>
<comment type="caution">
    <text evidence="4">The sequence shown here is derived from an EMBL/GenBank/DDBJ whole genome shotgun (WGS) entry which is preliminary data.</text>
</comment>